<organism evidence="4 5">
    <name type="scientific">Dinoroseobacter shibae (strain DSM 16493 / NCIMB 14021 / DFL 12)</name>
    <dbReference type="NCBI Taxonomy" id="398580"/>
    <lineage>
        <taxon>Bacteria</taxon>
        <taxon>Pseudomonadati</taxon>
        <taxon>Pseudomonadota</taxon>
        <taxon>Alphaproteobacteria</taxon>
        <taxon>Rhodobacterales</taxon>
        <taxon>Roseobacteraceae</taxon>
        <taxon>Dinoroseobacter</taxon>
    </lineage>
</organism>
<evidence type="ECO:0000313" key="5">
    <source>
        <dbReference type="Proteomes" id="UP000006833"/>
    </source>
</evidence>
<feature type="domain" description="N-acetyltransferase" evidence="3">
    <location>
        <begin position="6"/>
        <end position="152"/>
    </location>
</feature>
<dbReference type="Proteomes" id="UP000006833">
    <property type="component" value="Chromosome"/>
</dbReference>
<dbReference type="GO" id="GO:0016747">
    <property type="term" value="F:acyltransferase activity, transferring groups other than amino-acyl groups"/>
    <property type="evidence" value="ECO:0007669"/>
    <property type="project" value="InterPro"/>
</dbReference>
<evidence type="ECO:0000256" key="1">
    <source>
        <dbReference type="ARBA" id="ARBA00022679"/>
    </source>
</evidence>
<dbReference type="KEGG" id="dsh:Dshi_1882"/>
<dbReference type="Gene3D" id="3.40.630.30">
    <property type="match status" value="1"/>
</dbReference>
<dbReference type="STRING" id="398580.Dshi_1882"/>
<dbReference type="EMBL" id="CP000830">
    <property type="protein sequence ID" value="ABV93624.1"/>
    <property type="molecule type" value="Genomic_DNA"/>
</dbReference>
<evidence type="ECO:0000313" key="4">
    <source>
        <dbReference type="EMBL" id="ABV93624.1"/>
    </source>
</evidence>
<dbReference type="CDD" id="cd04301">
    <property type="entry name" value="NAT_SF"/>
    <property type="match status" value="1"/>
</dbReference>
<evidence type="ECO:0000256" key="2">
    <source>
        <dbReference type="ARBA" id="ARBA00023315"/>
    </source>
</evidence>
<dbReference type="AlphaFoldDB" id="A8LNB1"/>
<dbReference type="PANTHER" id="PTHR43877">
    <property type="entry name" value="AMINOALKYLPHOSPHONATE N-ACETYLTRANSFERASE-RELATED-RELATED"/>
    <property type="match status" value="1"/>
</dbReference>
<dbReference type="OrthoDB" id="9805924at2"/>
<dbReference type="RefSeq" id="WP_012178554.1">
    <property type="nucleotide sequence ID" value="NC_009952.1"/>
</dbReference>
<proteinExistence type="predicted"/>
<dbReference type="HOGENOM" id="CLU_013985_32_0_5"/>
<evidence type="ECO:0000259" key="3">
    <source>
        <dbReference type="PROSITE" id="PS51186"/>
    </source>
</evidence>
<sequence>MTGPDLCIRAITPDDAPAWRALWRAYLAFYETELPPEVYATSFDRLCDPEVTDYQGALAVRGDTPVGLVHYIYHRHGWQVAPVCYLQDLFTAPAARGLGVGRALIAHVYAAADADGAAGVYWLTQAHNTQARRLYDRVARETPFIKYVRAAS</sequence>
<keyword evidence="1 4" id="KW-0808">Transferase</keyword>
<name>A8LNB1_DINSH</name>
<dbReference type="Pfam" id="PF00583">
    <property type="entry name" value="Acetyltransf_1"/>
    <property type="match status" value="1"/>
</dbReference>
<dbReference type="eggNOG" id="COG0456">
    <property type="taxonomic scope" value="Bacteria"/>
</dbReference>
<keyword evidence="2" id="KW-0012">Acyltransferase</keyword>
<gene>
    <name evidence="4" type="ordered locus">Dshi_1882</name>
</gene>
<reference evidence="5" key="1">
    <citation type="journal article" date="2010" name="ISME J.">
        <title>The complete genome sequence of the algal symbiont Dinoroseobacter shibae: a hitchhiker's guide to life in the sea.</title>
        <authorList>
            <person name="Wagner-Dobler I."/>
            <person name="Ballhausen B."/>
            <person name="Berger M."/>
            <person name="Brinkhoff T."/>
            <person name="Buchholz I."/>
            <person name="Bunk B."/>
            <person name="Cypionka H."/>
            <person name="Daniel R."/>
            <person name="Drepper T."/>
            <person name="Gerdts G."/>
            <person name="Hahnke S."/>
            <person name="Han C."/>
            <person name="Jahn D."/>
            <person name="Kalhoefer D."/>
            <person name="Kiss H."/>
            <person name="Klenk H.P."/>
            <person name="Kyrpides N."/>
            <person name="Liebl W."/>
            <person name="Liesegang H."/>
            <person name="Meincke L."/>
            <person name="Pati A."/>
            <person name="Petersen J."/>
            <person name="Piekarski T."/>
            <person name="Pommerenke C."/>
            <person name="Pradella S."/>
            <person name="Pukall R."/>
            <person name="Rabus R."/>
            <person name="Stackebrandt E."/>
            <person name="Thole S."/>
            <person name="Thompson L."/>
            <person name="Tielen P."/>
            <person name="Tomasch J."/>
            <person name="von Jan M."/>
            <person name="Wanphrut N."/>
            <person name="Wichels A."/>
            <person name="Zech H."/>
            <person name="Simon M."/>
        </authorList>
    </citation>
    <scope>NUCLEOTIDE SEQUENCE [LARGE SCALE GENOMIC DNA]</scope>
    <source>
        <strain evidence="5">DSM 16493 / NCIMB 14021 / DFL 12</strain>
    </source>
</reference>
<dbReference type="SUPFAM" id="SSF55729">
    <property type="entry name" value="Acyl-CoA N-acyltransferases (Nat)"/>
    <property type="match status" value="1"/>
</dbReference>
<protein>
    <submittedName>
        <fullName evidence="4">Putative acetyltransferase</fullName>
    </submittedName>
</protein>
<dbReference type="InterPro" id="IPR000182">
    <property type="entry name" value="GNAT_dom"/>
</dbReference>
<dbReference type="PANTHER" id="PTHR43877:SF2">
    <property type="entry name" value="AMINOALKYLPHOSPHONATE N-ACETYLTRANSFERASE-RELATED"/>
    <property type="match status" value="1"/>
</dbReference>
<accession>A8LNB1</accession>
<dbReference type="PROSITE" id="PS51186">
    <property type="entry name" value="GNAT"/>
    <property type="match status" value="1"/>
</dbReference>
<dbReference type="InterPro" id="IPR016181">
    <property type="entry name" value="Acyl_CoA_acyltransferase"/>
</dbReference>
<dbReference type="InterPro" id="IPR050832">
    <property type="entry name" value="Bact_Acetyltransf"/>
</dbReference>
<keyword evidence="5" id="KW-1185">Reference proteome</keyword>